<dbReference type="STRING" id="244447.ENSCSEP00000024100"/>
<proteinExistence type="inferred from homology"/>
<dbReference type="InterPro" id="IPR045093">
    <property type="entry name" value="Cullin"/>
</dbReference>
<reference evidence="3" key="3">
    <citation type="submission" date="2025-09" db="UniProtKB">
        <authorList>
            <consortium name="Ensembl"/>
        </authorList>
    </citation>
    <scope>IDENTIFICATION</scope>
</reference>
<dbReference type="OMA" id="MRIAFEM"/>
<keyword evidence="4" id="KW-1185">Reference proteome</keyword>
<dbReference type="GO" id="GO:0006511">
    <property type="term" value="P:ubiquitin-dependent protein catabolic process"/>
    <property type="evidence" value="ECO:0007669"/>
    <property type="project" value="InterPro"/>
</dbReference>
<dbReference type="FunFam" id="1.20.1310.10:FF:000006">
    <property type="entry name" value="Cullin 3"/>
    <property type="match status" value="1"/>
</dbReference>
<reference evidence="3" key="2">
    <citation type="submission" date="2025-08" db="UniProtKB">
        <authorList>
            <consortium name="Ensembl"/>
        </authorList>
    </citation>
    <scope>IDENTIFICATION</scope>
</reference>
<evidence type="ECO:0000313" key="3">
    <source>
        <dbReference type="Ensembl" id="ENSCSEP00000024100.1"/>
    </source>
</evidence>
<evidence type="ECO:0000313" key="4">
    <source>
        <dbReference type="Proteomes" id="UP000265120"/>
    </source>
</evidence>
<dbReference type="InterPro" id="IPR016159">
    <property type="entry name" value="Cullin_repeat-like_dom_sf"/>
</dbReference>
<comment type="similarity">
    <text evidence="1">Belongs to the cullin family.</text>
</comment>
<dbReference type="GO" id="GO:0031625">
    <property type="term" value="F:ubiquitin protein ligase binding"/>
    <property type="evidence" value="ECO:0007669"/>
    <property type="project" value="InterPro"/>
</dbReference>
<dbReference type="Pfam" id="PF00888">
    <property type="entry name" value="Cullin"/>
    <property type="match status" value="1"/>
</dbReference>
<dbReference type="GeneTree" id="ENSGT00940000155066"/>
<evidence type="ECO:0000256" key="1">
    <source>
        <dbReference type="ARBA" id="ARBA00006019"/>
    </source>
</evidence>
<organism evidence="3 4">
    <name type="scientific">Cynoglossus semilaevis</name>
    <name type="common">Tongue sole</name>
    <dbReference type="NCBI Taxonomy" id="244447"/>
    <lineage>
        <taxon>Eukaryota</taxon>
        <taxon>Metazoa</taxon>
        <taxon>Chordata</taxon>
        <taxon>Craniata</taxon>
        <taxon>Vertebrata</taxon>
        <taxon>Euteleostomi</taxon>
        <taxon>Actinopterygii</taxon>
        <taxon>Neopterygii</taxon>
        <taxon>Teleostei</taxon>
        <taxon>Neoteleostei</taxon>
        <taxon>Acanthomorphata</taxon>
        <taxon>Carangaria</taxon>
        <taxon>Pleuronectiformes</taxon>
        <taxon>Pleuronectoidei</taxon>
        <taxon>Cynoglossidae</taxon>
        <taxon>Cynoglossinae</taxon>
        <taxon>Cynoglossus</taxon>
    </lineage>
</organism>
<dbReference type="InParanoid" id="A0A3P8WHI0"/>
<evidence type="ECO:0000259" key="2">
    <source>
        <dbReference type="Pfam" id="PF00888"/>
    </source>
</evidence>
<dbReference type="Gene3D" id="1.20.1310.10">
    <property type="entry name" value="Cullin Repeats"/>
    <property type="match status" value="1"/>
</dbReference>
<sequence length="153" mass="18100">MSNLKGSTKKTNKMRIQAVPMTIDEKYVNNIWYFLRNAIQDIQRKNNRDLRFEELYRNAYTMVLHKQGEKLYTGLREIITEHLLDKVVGNVLNSLNTNFLQTLNLAWDDHQTAMVMIRDILMYMDQVYVQQNNMENLCQQHPHPPAHPPPICL</sequence>
<dbReference type="SUPFAM" id="SSF74788">
    <property type="entry name" value="Cullin repeat-like"/>
    <property type="match status" value="1"/>
</dbReference>
<dbReference type="PANTHER" id="PTHR11932">
    <property type="entry name" value="CULLIN"/>
    <property type="match status" value="1"/>
</dbReference>
<reference evidence="3 4" key="1">
    <citation type="journal article" date="2014" name="Nat. Genet.">
        <title>Whole-genome sequence of a flatfish provides insights into ZW sex chromosome evolution and adaptation to a benthic lifestyle.</title>
        <authorList>
            <person name="Chen S."/>
            <person name="Zhang G."/>
            <person name="Shao C."/>
            <person name="Huang Q."/>
            <person name="Liu G."/>
            <person name="Zhang P."/>
            <person name="Song W."/>
            <person name="An N."/>
            <person name="Chalopin D."/>
            <person name="Volff J.N."/>
            <person name="Hong Y."/>
            <person name="Li Q."/>
            <person name="Sha Z."/>
            <person name="Zhou H."/>
            <person name="Xie M."/>
            <person name="Yu Q."/>
            <person name="Liu Y."/>
            <person name="Xiang H."/>
            <person name="Wang N."/>
            <person name="Wu K."/>
            <person name="Yang C."/>
            <person name="Zhou Q."/>
            <person name="Liao X."/>
            <person name="Yang L."/>
            <person name="Hu Q."/>
            <person name="Zhang J."/>
            <person name="Meng L."/>
            <person name="Jin L."/>
            <person name="Tian Y."/>
            <person name="Lian J."/>
            <person name="Yang J."/>
            <person name="Miao G."/>
            <person name="Liu S."/>
            <person name="Liang Z."/>
            <person name="Yan F."/>
            <person name="Li Y."/>
            <person name="Sun B."/>
            <person name="Zhang H."/>
            <person name="Zhang J."/>
            <person name="Zhu Y."/>
            <person name="Du M."/>
            <person name="Zhao Y."/>
            <person name="Schartl M."/>
            <person name="Tang Q."/>
            <person name="Wang J."/>
        </authorList>
    </citation>
    <scope>NUCLEOTIDE SEQUENCE</scope>
</reference>
<feature type="domain" description="Cullin N-terminal" evidence="2">
    <location>
        <begin position="32"/>
        <end position="133"/>
    </location>
</feature>
<dbReference type="InterPro" id="IPR001373">
    <property type="entry name" value="Cullin_N"/>
</dbReference>
<dbReference type="Proteomes" id="UP000265120">
    <property type="component" value="Chromosome 9"/>
</dbReference>
<protein>
    <recommendedName>
        <fullName evidence="2">Cullin N-terminal domain-containing protein</fullName>
    </recommendedName>
</protein>
<dbReference type="Ensembl" id="ENSCSET00000024425.1">
    <property type="protein sequence ID" value="ENSCSEP00000024100.1"/>
    <property type="gene ID" value="ENSCSEG00000015380.1"/>
</dbReference>
<name>A0A3P8WHI0_CYNSE</name>
<accession>A0A3P8WHI0</accession>
<dbReference type="AlphaFoldDB" id="A0A3P8WHI0"/>